<evidence type="ECO:0000256" key="6">
    <source>
        <dbReference type="ARBA" id="ARBA00023136"/>
    </source>
</evidence>
<evidence type="ECO:0000256" key="7">
    <source>
        <dbReference type="SAM" id="Phobius"/>
    </source>
</evidence>
<feature type="transmembrane region" description="Helical" evidence="7">
    <location>
        <begin position="46"/>
        <end position="66"/>
    </location>
</feature>
<feature type="transmembrane region" description="Helical" evidence="7">
    <location>
        <begin position="12"/>
        <end position="34"/>
    </location>
</feature>
<keyword evidence="9" id="KW-1185">Reference proteome</keyword>
<dbReference type="EMBL" id="BFBB01000003">
    <property type="protein sequence ID" value="GBF49537.1"/>
    <property type="molecule type" value="Genomic_DNA"/>
</dbReference>
<proteinExistence type="inferred from homology"/>
<evidence type="ECO:0000256" key="5">
    <source>
        <dbReference type="ARBA" id="ARBA00022989"/>
    </source>
</evidence>
<gene>
    <name evidence="8" type="ORF">LPTSP4_10510</name>
</gene>
<evidence type="ECO:0000313" key="9">
    <source>
        <dbReference type="Proteomes" id="UP000245133"/>
    </source>
</evidence>
<comment type="subcellular location">
    <subcellularLocation>
        <location evidence="1">Cell membrane</location>
        <topology evidence="1">Multi-pass membrane protein</topology>
    </subcellularLocation>
</comment>
<name>A0A2P2DY34_9LEPT</name>
<evidence type="ECO:0000256" key="1">
    <source>
        <dbReference type="ARBA" id="ARBA00004651"/>
    </source>
</evidence>
<evidence type="ECO:0000313" key="8">
    <source>
        <dbReference type="EMBL" id="GBF49537.1"/>
    </source>
</evidence>
<keyword evidence="6 7" id="KW-0472">Membrane</keyword>
<dbReference type="PANTHER" id="PTHR33452:SF1">
    <property type="entry name" value="INNER MEMBRANE PROTEIN YPHA-RELATED"/>
    <property type="match status" value="1"/>
</dbReference>
<dbReference type="GO" id="GO:0005886">
    <property type="term" value="C:plasma membrane"/>
    <property type="evidence" value="ECO:0007669"/>
    <property type="project" value="UniProtKB-SubCell"/>
</dbReference>
<dbReference type="InterPro" id="IPR032808">
    <property type="entry name" value="DoxX"/>
</dbReference>
<evidence type="ECO:0000256" key="4">
    <source>
        <dbReference type="ARBA" id="ARBA00022692"/>
    </source>
</evidence>
<feature type="transmembrane region" description="Helical" evidence="7">
    <location>
        <begin position="119"/>
        <end position="140"/>
    </location>
</feature>
<dbReference type="PANTHER" id="PTHR33452">
    <property type="entry name" value="OXIDOREDUCTASE CATD-RELATED"/>
    <property type="match status" value="1"/>
</dbReference>
<feature type="transmembrane region" description="Helical" evidence="7">
    <location>
        <begin position="72"/>
        <end position="98"/>
    </location>
</feature>
<reference evidence="8 9" key="1">
    <citation type="submission" date="2018-02" db="EMBL/GenBank/DDBJ databases">
        <title>Novel Leptospira species isolated from soil and water in Japan.</title>
        <authorList>
            <person name="Nakao R."/>
            <person name="Masuzawa T."/>
        </authorList>
    </citation>
    <scope>NUCLEOTIDE SEQUENCE [LARGE SCALE GENOMIC DNA]</scope>
    <source>
        <strain evidence="8 9">YH101</strain>
    </source>
</reference>
<organism evidence="8 9">
    <name type="scientific">Leptospira ryugenii</name>
    <dbReference type="NCBI Taxonomy" id="1917863"/>
    <lineage>
        <taxon>Bacteria</taxon>
        <taxon>Pseudomonadati</taxon>
        <taxon>Spirochaetota</taxon>
        <taxon>Spirochaetia</taxon>
        <taxon>Leptospirales</taxon>
        <taxon>Leptospiraceae</taxon>
        <taxon>Leptospira</taxon>
    </lineage>
</organism>
<evidence type="ECO:0000256" key="3">
    <source>
        <dbReference type="ARBA" id="ARBA00022475"/>
    </source>
</evidence>
<keyword evidence="5 7" id="KW-1133">Transmembrane helix</keyword>
<dbReference type="InterPro" id="IPR051907">
    <property type="entry name" value="DoxX-like_oxidoreductase"/>
</dbReference>
<keyword evidence="4 7" id="KW-0812">Transmembrane</keyword>
<keyword evidence="3" id="KW-1003">Cell membrane</keyword>
<comment type="similarity">
    <text evidence="2">Belongs to the DoxX family.</text>
</comment>
<evidence type="ECO:0000256" key="2">
    <source>
        <dbReference type="ARBA" id="ARBA00006679"/>
    </source>
</evidence>
<sequence length="150" mass="15906">MLELLFSTSDSIVPLVLRLTLGIVIFPHGAQKLLGWFGGYGFKGTYGYFTGQAGLPGIIAFLVIIGESLGSVALVLGFLTKFSALSIGIIMLGAAFLVHRPNGFFINWFGAQKGEGMEFHLLAIGLSIALVITGGGAFSVDYFLQSLITN</sequence>
<accession>A0A2P2DY34</accession>
<dbReference type="OrthoDB" id="346004at2"/>
<dbReference type="RefSeq" id="WP_108974510.1">
    <property type="nucleotide sequence ID" value="NZ_BFBB01000003.1"/>
</dbReference>
<dbReference type="Proteomes" id="UP000245133">
    <property type="component" value="Unassembled WGS sequence"/>
</dbReference>
<dbReference type="AlphaFoldDB" id="A0A2P2DY34"/>
<comment type="caution">
    <text evidence="8">The sequence shown here is derived from an EMBL/GenBank/DDBJ whole genome shotgun (WGS) entry which is preliminary data.</text>
</comment>
<protein>
    <submittedName>
        <fullName evidence="8">DoxX family protein</fullName>
    </submittedName>
</protein>
<dbReference type="Pfam" id="PF07681">
    <property type="entry name" value="DoxX"/>
    <property type="match status" value="1"/>
</dbReference>